<dbReference type="InterPro" id="IPR010982">
    <property type="entry name" value="Lambda_DNA-bd_dom_sf"/>
</dbReference>
<dbReference type="SUPFAM" id="SSF47413">
    <property type="entry name" value="lambda repressor-like DNA-binding domains"/>
    <property type="match status" value="1"/>
</dbReference>
<dbReference type="AlphaFoldDB" id="A0A428WSM2"/>
<protein>
    <submittedName>
        <fullName evidence="2">XRE family transcriptional regulator</fullName>
    </submittedName>
</protein>
<gene>
    <name evidence="2" type="ORF">DMA12_12310</name>
</gene>
<accession>A0A428WSM2</accession>
<dbReference type="Pfam" id="PF13560">
    <property type="entry name" value="HTH_31"/>
    <property type="match status" value="1"/>
</dbReference>
<dbReference type="GO" id="GO:0003677">
    <property type="term" value="F:DNA binding"/>
    <property type="evidence" value="ECO:0007669"/>
    <property type="project" value="InterPro"/>
</dbReference>
<dbReference type="CDD" id="cd00093">
    <property type="entry name" value="HTH_XRE"/>
    <property type="match status" value="1"/>
</dbReference>
<name>A0A428WSM2_AMYBA</name>
<evidence type="ECO:0000313" key="2">
    <source>
        <dbReference type="EMBL" id="RSM46062.1"/>
    </source>
</evidence>
<dbReference type="InterPro" id="IPR001387">
    <property type="entry name" value="Cro/C1-type_HTH"/>
</dbReference>
<keyword evidence="3" id="KW-1185">Reference proteome</keyword>
<evidence type="ECO:0000259" key="1">
    <source>
        <dbReference type="SMART" id="SM00530"/>
    </source>
</evidence>
<dbReference type="InterPro" id="IPR043917">
    <property type="entry name" value="DUF5753"/>
</dbReference>
<comment type="caution">
    <text evidence="2">The sequence shown here is derived from an EMBL/GenBank/DDBJ whole genome shotgun (WGS) entry which is preliminary data.</text>
</comment>
<dbReference type="SMART" id="SM00530">
    <property type="entry name" value="HTH_XRE"/>
    <property type="match status" value="1"/>
</dbReference>
<dbReference type="RefSeq" id="WP_020643872.1">
    <property type="nucleotide sequence ID" value="NZ_QHHU01000014.1"/>
</dbReference>
<sequence length="288" mass="33061">MSAPQSPVVASWELALRLKRRREQLGVEVRTITETLGFTRNYWSAVENERKILSQESLARIIELFEFDDEEKEELLALRTAAKERGWWTRYSALFDNEIQRLYGLEQGARGIRDYENLLIPGLLQTADYTRAIMMPDVTMRPVEVDQRVEVRLRRQARLLDENDAFTFTAVISEASLRQQIGGPRVLRDQLRHLATLIERYPSKLDIRVIPFTATACGLFGGATVVLIDFDNPQLPTLAWQETVTSWGIIDDPTQVRNLTTTFEDAYRLALGKDATLEKVDNCIRELS</sequence>
<proteinExistence type="predicted"/>
<evidence type="ECO:0000313" key="3">
    <source>
        <dbReference type="Proteomes" id="UP000286716"/>
    </source>
</evidence>
<dbReference type="Proteomes" id="UP000286716">
    <property type="component" value="Unassembled WGS sequence"/>
</dbReference>
<feature type="domain" description="HTH cro/C1-type" evidence="1">
    <location>
        <begin position="17"/>
        <end position="72"/>
    </location>
</feature>
<reference evidence="2 3" key="1">
    <citation type="submission" date="2018-05" db="EMBL/GenBank/DDBJ databases">
        <title>Evolution of GPA BGCs.</title>
        <authorList>
            <person name="Waglechner N."/>
            <person name="Wright G.D."/>
        </authorList>
    </citation>
    <scope>NUCLEOTIDE SEQUENCE [LARGE SCALE GENOMIC DNA]</scope>
    <source>
        <strain evidence="2 3">DSM 5908</strain>
    </source>
</reference>
<dbReference type="EMBL" id="QHHU01000014">
    <property type="protein sequence ID" value="RSM46062.1"/>
    <property type="molecule type" value="Genomic_DNA"/>
</dbReference>
<dbReference type="OrthoDB" id="4285266at2"/>
<dbReference type="Gene3D" id="1.10.260.40">
    <property type="entry name" value="lambda repressor-like DNA-binding domains"/>
    <property type="match status" value="1"/>
</dbReference>
<dbReference type="Pfam" id="PF19054">
    <property type="entry name" value="DUF5753"/>
    <property type="match status" value="1"/>
</dbReference>
<organism evidence="2 3">
    <name type="scientific">Amycolatopsis balhimycina DSM 5908</name>
    <dbReference type="NCBI Taxonomy" id="1081091"/>
    <lineage>
        <taxon>Bacteria</taxon>
        <taxon>Bacillati</taxon>
        <taxon>Actinomycetota</taxon>
        <taxon>Actinomycetes</taxon>
        <taxon>Pseudonocardiales</taxon>
        <taxon>Pseudonocardiaceae</taxon>
        <taxon>Amycolatopsis</taxon>
    </lineage>
</organism>